<dbReference type="PANTHER" id="PTHR11439">
    <property type="entry name" value="GAG-POL-RELATED RETROTRANSPOSON"/>
    <property type="match status" value="1"/>
</dbReference>
<feature type="region of interest" description="Disordered" evidence="1">
    <location>
        <begin position="183"/>
        <end position="292"/>
    </location>
</feature>
<keyword evidence="3" id="KW-1185">Reference proteome</keyword>
<evidence type="ECO:0000256" key="1">
    <source>
        <dbReference type="SAM" id="MobiDB-lite"/>
    </source>
</evidence>
<feature type="compositionally biased region" description="Polar residues" evidence="1">
    <location>
        <begin position="189"/>
        <end position="200"/>
    </location>
</feature>
<protein>
    <submittedName>
        <fullName evidence="2">Uncharacterized protein</fullName>
    </submittedName>
</protein>
<dbReference type="Proteomes" id="UP001151760">
    <property type="component" value="Unassembled WGS sequence"/>
</dbReference>
<feature type="compositionally biased region" description="Acidic residues" evidence="1">
    <location>
        <begin position="218"/>
        <end position="227"/>
    </location>
</feature>
<reference evidence="2" key="2">
    <citation type="submission" date="2022-01" db="EMBL/GenBank/DDBJ databases">
        <authorList>
            <person name="Yamashiro T."/>
            <person name="Shiraishi A."/>
            <person name="Satake H."/>
            <person name="Nakayama K."/>
        </authorList>
    </citation>
    <scope>NUCLEOTIDE SEQUENCE</scope>
</reference>
<sequence>MIGSLMYLTASRPDIMFVVCACSRFQVTLKTFHLNAVKRIFRYLKGKPKLGLWYPRVSSFDLEAYSDSDYVGANLDRKSKTGEFHENIDFLARSSIHNALTEDSGGNHKGQSSSDRSLSGNEGDMTLQSVYDLCISLCTQVTDQAKEIKHLKAQIKKLKKKAKPVITHHRAWMKSVSMKQRLAGKKSLKTQWMQKESVSKQGRKSAKAEPSVHKDPAFDELDDDEIDHIETEDVQDVGRTRYVLPDRPDEGTDKQEVSTDKEKVSTDRPDEGTVDQTEGRSATPTPTPTIFGDDETIAQVLLNMSQAKAVSREIGGKGDLALRLQKEERGAVNYGRKKPKFLHDTLRQEGFWQNKEMLPSETDPPSFKISAQESDDALLNMLETRNIRPENKLLKKYKLFMRKVKRFDESFTVIGSNEDERKIKEMNEGASDPDKKKKVVKEDVLTKEPAKQEVVEQGTKKRKGGHMKMLARKRKRPQPDVDSDDEHRKLNNVSSQRMGGRLSCDYQRPMGNFRHSTMSLQGTYIYLIGQDLFHLYDLVMKQYSEVTLEGIELILWGDLKIMMESSTEENDQSDFWNDQQDWEIVTWRLYEACGVYILELKDGTVIHMLVERRYPLSKDLLQRMLALGLEVERESTAALDLIRFIKQQIDEK</sequence>
<dbReference type="EMBL" id="BQNB010017052">
    <property type="protein sequence ID" value="GJT58824.1"/>
    <property type="molecule type" value="Genomic_DNA"/>
</dbReference>
<dbReference type="PANTHER" id="PTHR11439:SF483">
    <property type="entry name" value="PEPTIDE SYNTHASE GLIP-LIKE, PUTATIVE (AFU_ORTHOLOGUE AFUA_3G12920)-RELATED"/>
    <property type="match status" value="1"/>
</dbReference>
<evidence type="ECO:0000313" key="3">
    <source>
        <dbReference type="Proteomes" id="UP001151760"/>
    </source>
</evidence>
<reference evidence="2" key="1">
    <citation type="journal article" date="2022" name="Int. J. Mol. Sci.">
        <title>Draft Genome of Tanacetum Coccineum: Genomic Comparison of Closely Related Tanacetum-Family Plants.</title>
        <authorList>
            <person name="Yamashiro T."/>
            <person name="Shiraishi A."/>
            <person name="Nakayama K."/>
            <person name="Satake H."/>
        </authorList>
    </citation>
    <scope>NUCLEOTIDE SEQUENCE</scope>
</reference>
<feature type="compositionally biased region" description="Polar residues" evidence="1">
    <location>
        <begin position="274"/>
        <end position="284"/>
    </location>
</feature>
<name>A0ABQ5F6X6_9ASTR</name>
<organism evidence="2 3">
    <name type="scientific">Tanacetum coccineum</name>
    <dbReference type="NCBI Taxonomy" id="301880"/>
    <lineage>
        <taxon>Eukaryota</taxon>
        <taxon>Viridiplantae</taxon>
        <taxon>Streptophyta</taxon>
        <taxon>Embryophyta</taxon>
        <taxon>Tracheophyta</taxon>
        <taxon>Spermatophyta</taxon>
        <taxon>Magnoliopsida</taxon>
        <taxon>eudicotyledons</taxon>
        <taxon>Gunneridae</taxon>
        <taxon>Pentapetalae</taxon>
        <taxon>asterids</taxon>
        <taxon>campanulids</taxon>
        <taxon>Asterales</taxon>
        <taxon>Asteraceae</taxon>
        <taxon>Asteroideae</taxon>
        <taxon>Anthemideae</taxon>
        <taxon>Anthemidinae</taxon>
        <taxon>Tanacetum</taxon>
    </lineage>
</organism>
<accession>A0ABQ5F6X6</accession>
<comment type="caution">
    <text evidence="2">The sequence shown here is derived from an EMBL/GenBank/DDBJ whole genome shotgun (WGS) entry which is preliminary data.</text>
</comment>
<feature type="region of interest" description="Disordered" evidence="1">
    <location>
        <begin position="101"/>
        <end position="121"/>
    </location>
</feature>
<feature type="compositionally biased region" description="Basic and acidic residues" evidence="1">
    <location>
        <begin position="423"/>
        <end position="454"/>
    </location>
</feature>
<feature type="compositionally biased region" description="Basic residues" evidence="1">
    <location>
        <begin position="460"/>
        <end position="476"/>
    </location>
</feature>
<feature type="compositionally biased region" description="Basic and acidic residues" evidence="1">
    <location>
        <begin position="206"/>
        <end position="217"/>
    </location>
</feature>
<feature type="compositionally biased region" description="Polar residues" evidence="1">
    <location>
        <begin position="109"/>
        <end position="120"/>
    </location>
</feature>
<proteinExistence type="predicted"/>
<feature type="compositionally biased region" description="Basic and acidic residues" evidence="1">
    <location>
        <begin position="228"/>
        <end position="271"/>
    </location>
</feature>
<evidence type="ECO:0000313" key="2">
    <source>
        <dbReference type="EMBL" id="GJT58824.1"/>
    </source>
</evidence>
<feature type="region of interest" description="Disordered" evidence="1">
    <location>
        <begin position="423"/>
        <end position="494"/>
    </location>
</feature>
<gene>
    <name evidence="2" type="ORF">Tco_1002357</name>
</gene>